<keyword evidence="3 6" id="KW-0808">Transferase</keyword>
<feature type="compositionally biased region" description="Polar residues" evidence="4">
    <location>
        <begin position="14"/>
        <end position="32"/>
    </location>
</feature>
<evidence type="ECO:0000256" key="4">
    <source>
        <dbReference type="SAM" id="MobiDB-lite"/>
    </source>
</evidence>
<accession>A0A3A4F2G5</accession>
<evidence type="ECO:0000259" key="5">
    <source>
        <dbReference type="Pfam" id="PF08241"/>
    </source>
</evidence>
<organism evidence="6 7">
    <name type="scientific">Nesterenkonia natronophila</name>
    <dbReference type="NCBI Taxonomy" id="2174932"/>
    <lineage>
        <taxon>Bacteria</taxon>
        <taxon>Bacillati</taxon>
        <taxon>Actinomycetota</taxon>
        <taxon>Actinomycetes</taxon>
        <taxon>Micrococcales</taxon>
        <taxon>Micrococcaceae</taxon>
        <taxon>Nesterenkonia</taxon>
    </lineage>
</organism>
<dbReference type="AlphaFoldDB" id="A0A3A4F2G5"/>
<evidence type="ECO:0000313" key="7">
    <source>
        <dbReference type="Proteomes" id="UP000266615"/>
    </source>
</evidence>
<dbReference type="RefSeq" id="WP_119902708.1">
    <property type="nucleotide sequence ID" value="NZ_QYZP01000002.1"/>
</dbReference>
<keyword evidence="7" id="KW-1185">Reference proteome</keyword>
<feature type="region of interest" description="Disordered" evidence="4">
    <location>
        <begin position="1"/>
        <end position="32"/>
    </location>
</feature>
<evidence type="ECO:0000313" key="6">
    <source>
        <dbReference type="EMBL" id="RJN31921.1"/>
    </source>
</evidence>
<dbReference type="PANTHER" id="PTHR44942:SF4">
    <property type="entry name" value="METHYLTRANSFERASE TYPE 11 DOMAIN-CONTAINING PROTEIN"/>
    <property type="match status" value="1"/>
</dbReference>
<keyword evidence="2 6" id="KW-0489">Methyltransferase</keyword>
<name>A0A3A4F2G5_9MICC</name>
<evidence type="ECO:0000256" key="2">
    <source>
        <dbReference type="ARBA" id="ARBA00022603"/>
    </source>
</evidence>
<dbReference type="GO" id="GO:0008757">
    <property type="term" value="F:S-adenosylmethionine-dependent methyltransferase activity"/>
    <property type="evidence" value="ECO:0007669"/>
    <property type="project" value="InterPro"/>
</dbReference>
<dbReference type="Proteomes" id="UP000266615">
    <property type="component" value="Unassembled WGS sequence"/>
</dbReference>
<comment type="similarity">
    <text evidence="1">Belongs to the methyltransferase superfamily.</text>
</comment>
<evidence type="ECO:0000256" key="1">
    <source>
        <dbReference type="ARBA" id="ARBA00008361"/>
    </source>
</evidence>
<dbReference type="PANTHER" id="PTHR44942">
    <property type="entry name" value="METHYLTRANSF_11 DOMAIN-CONTAINING PROTEIN"/>
    <property type="match status" value="1"/>
</dbReference>
<dbReference type="Gene3D" id="3.40.50.150">
    <property type="entry name" value="Vaccinia Virus protein VP39"/>
    <property type="match status" value="1"/>
</dbReference>
<dbReference type="GO" id="GO:0032259">
    <property type="term" value="P:methylation"/>
    <property type="evidence" value="ECO:0007669"/>
    <property type="project" value="UniProtKB-KW"/>
</dbReference>
<protein>
    <submittedName>
        <fullName evidence="6">Class I SAM-dependent methyltransferase</fullName>
    </submittedName>
</protein>
<sequence>MRPPNRPKRRSDEQPQIVSEQRRQQLAGSFADQQSAAEAAVYDAVRPQYPDQAVGETLALARSRQVGGDSHEQPPSVVEFGAGTGIFTRQLLAAGAHVHAVEPSAPMLELLLARSRGVLERGSTLQGHCASYESTGLRDGCADMVVAAQAWHWFDPAAAQAEAVRLLKPRGVLALIWNYLDTADPTVHRLTRIMRAGDVYRPGWKPRLDSALFDQACRVEYRWSRTLTVTEIFRYATTLSSWLSAGSAERDKRRSNLEDFLLHESGLGPEDPVVLPQITVLHTARRR</sequence>
<gene>
    <name evidence="6" type="ORF">D3250_07360</name>
</gene>
<proteinExistence type="inferred from homology"/>
<dbReference type="SUPFAM" id="SSF53335">
    <property type="entry name" value="S-adenosyl-L-methionine-dependent methyltransferases"/>
    <property type="match status" value="1"/>
</dbReference>
<dbReference type="EMBL" id="QYZP01000002">
    <property type="protein sequence ID" value="RJN31921.1"/>
    <property type="molecule type" value="Genomic_DNA"/>
</dbReference>
<evidence type="ECO:0000256" key="3">
    <source>
        <dbReference type="ARBA" id="ARBA00022679"/>
    </source>
</evidence>
<reference evidence="6 7" key="1">
    <citation type="submission" date="2018-09" db="EMBL/GenBank/DDBJ databases">
        <title>Nesterenkonia natronophila sp. nov., an alkaliphilic actinobacteriume isolated from a soda lake, and emended description of the genus Nesterenkonia.</title>
        <authorList>
            <person name="Menes R.J."/>
            <person name="Iriarte A."/>
        </authorList>
    </citation>
    <scope>NUCLEOTIDE SEQUENCE [LARGE SCALE GENOMIC DNA]</scope>
    <source>
        <strain evidence="6 7">M8</strain>
    </source>
</reference>
<dbReference type="CDD" id="cd02440">
    <property type="entry name" value="AdoMet_MTases"/>
    <property type="match status" value="1"/>
</dbReference>
<comment type="caution">
    <text evidence="6">The sequence shown here is derived from an EMBL/GenBank/DDBJ whole genome shotgun (WGS) entry which is preliminary data.</text>
</comment>
<dbReference type="InterPro" id="IPR051052">
    <property type="entry name" value="Diverse_substrate_MTase"/>
</dbReference>
<dbReference type="Pfam" id="PF08241">
    <property type="entry name" value="Methyltransf_11"/>
    <property type="match status" value="1"/>
</dbReference>
<feature type="domain" description="Methyltransferase type 11" evidence="5">
    <location>
        <begin position="79"/>
        <end position="174"/>
    </location>
</feature>
<dbReference type="OrthoDB" id="9797252at2"/>
<dbReference type="InterPro" id="IPR029063">
    <property type="entry name" value="SAM-dependent_MTases_sf"/>
</dbReference>
<dbReference type="InterPro" id="IPR013216">
    <property type="entry name" value="Methyltransf_11"/>
</dbReference>